<dbReference type="EMBL" id="OV121138">
    <property type="protein sequence ID" value="CAH0560096.1"/>
    <property type="molecule type" value="Genomic_DNA"/>
</dbReference>
<comment type="similarity">
    <text evidence="1 7">Belongs to the AB hydrolase superfamily. Lipase family.</text>
</comment>
<feature type="chain" id="PRO_5040399277" description="Lipase" evidence="9">
    <location>
        <begin position="18"/>
        <end position="382"/>
    </location>
</feature>
<keyword evidence="2 9" id="KW-0732">Signal</keyword>
<feature type="active site" description="Charge relay system" evidence="8">
    <location>
        <position position="358"/>
    </location>
</feature>
<proteinExistence type="inferred from homology"/>
<feature type="signal peptide" evidence="9">
    <location>
        <begin position="1"/>
        <end position="17"/>
    </location>
</feature>
<dbReference type="Gene3D" id="3.40.50.1820">
    <property type="entry name" value="alpha/beta hydrolase"/>
    <property type="match status" value="1"/>
</dbReference>
<dbReference type="SUPFAM" id="SSF53474">
    <property type="entry name" value="alpha/beta-Hydrolases"/>
    <property type="match status" value="1"/>
</dbReference>
<dbReference type="PANTHER" id="PTHR11005">
    <property type="entry name" value="LYSOSOMAL ACID LIPASE-RELATED"/>
    <property type="match status" value="1"/>
</dbReference>
<keyword evidence="4 7" id="KW-0442">Lipid degradation</keyword>
<organism evidence="11 12">
    <name type="scientific">Brassicogethes aeneus</name>
    <name type="common">Rape pollen beetle</name>
    <name type="synonym">Meligethes aeneus</name>
    <dbReference type="NCBI Taxonomy" id="1431903"/>
    <lineage>
        <taxon>Eukaryota</taxon>
        <taxon>Metazoa</taxon>
        <taxon>Ecdysozoa</taxon>
        <taxon>Arthropoda</taxon>
        <taxon>Hexapoda</taxon>
        <taxon>Insecta</taxon>
        <taxon>Pterygota</taxon>
        <taxon>Neoptera</taxon>
        <taxon>Endopterygota</taxon>
        <taxon>Coleoptera</taxon>
        <taxon>Polyphaga</taxon>
        <taxon>Cucujiformia</taxon>
        <taxon>Nitidulidae</taxon>
        <taxon>Meligethinae</taxon>
        <taxon>Brassicogethes</taxon>
    </lineage>
</organism>
<dbReference type="InterPro" id="IPR006693">
    <property type="entry name" value="AB_hydrolase_lipase"/>
</dbReference>
<dbReference type="AlphaFoldDB" id="A0A9P0BCE2"/>
<keyword evidence="3 7" id="KW-0378">Hydrolase</keyword>
<dbReference type="GO" id="GO:0016788">
    <property type="term" value="F:hydrolase activity, acting on ester bonds"/>
    <property type="evidence" value="ECO:0007669"/>
    <property type="project" value="InterPro"/>
</dbReference>
<feature type="active site" description="Nucleophile" evidence="8">
    <location>
        <position position="157"/>
    </location>
</feature>
<evidence type="ECO:0000313" key="11">
    <source>
        <dbReference type="EMBL" id="CAH0560096.1"/>
    </source>
</evidence>
<evidence type="ECO:0000259" key="10">
    <source>
        <dbReference type="Pfam" id="PF04083"/>
    </source>
</evidence>
<evidence type="ECO:0000256" key="5">
    <source>
        <dbReference type="ARBA" id="ARBA00023098"/>
    </source>
</evidence>
<gene>
    <name evidence="11" type="ORF">MELIAE_LOCUS9920</name>
</gene>
<name>A0A9P0BCE2_BRAAE</name>
<keyword evidence="12" id="KW-1185">Reference proteome</keyword>
<accession>A0A9P0BCE2</accession>
<dbReference type="GO" id="GO:0016042">
    <property type="term" value="P:lipid catabolic process"/>
    <property type="evidence" value="ECO:0007669"/>
    <property type="project" value="UniProtKB-KW"/>
</dbReference>
<dbReference type="Proteomes" id="UP001154078">
    <property type="component" value="Chromosome 7"/>
</dbReference>
<reference evidence="11" key="1">
    <citation type="submission" date="2021-12" db="EMBL/GenBank/DDBJ databases">
        <authorList>
            <person name="King R."/>
        </authorList>
    </citation>
    <scope>NUCLEOTIDE SEQUENCE</scope>
</reference>
<dbReference type="InterPro" id="IPR025483">
    <property type="entry name" value="Lipase_euk"/>
</dbReference>
<evidence type="ECO:0000256" key="6">
    <source>
        <dbReference type="ARBA" id="ARBA00023180"/>
    </source>
</evidence>
<evidence type="ECO:0000256" key="4">
    <source>
        <dbReference type="ARBA" id="ARBA00022963"/>
    </source>
</evidence>
<feature type="active site" description="Charge relay system" evidence="8">
    <location>
        <position position="327"/>
    </location>
</feature>
<dbReference type="InterPro" id="IPR029058">
    <property type="entry name" value="AB_hydrolase_fold"/>
</dbReference>
<evidence type="ECO:0000256" key="9">
    <source>
        <dbReference type="SAM" id="SignalP"/>
    </source>
</evidence>
<sequence>MFLKFIIFTTFCSFTYSLPDLARLIRKNGYPAETHTATTEDGYIVTMHRIPHGKNSTVSGSPVLLTHGLGASSADYVNSGPGKGLGYVLADAGYDVWMGNARGNSYSMKHVSLDPKKDAQQFYNFSWHEIGYYDFPAQIDHILNKTSQESLYYIGHSQGGTAYFVLTSQRTEYNKKIKLASLLASSGIMQHENIMLEFISYFIEPLETLGNSLRIYSLPYPELLRFFLSEFCMVQEDICFFVYNMIVGYDDSAQFNMTMLPGIFKTTPSAFPLKSLYHYGQLIKSGEFKQYDFGSEENMIQYGSEKPPVYDFANITAPTAFYYGKNDMIIGTKDIDTMSSLIPNLAGKFMVKWDKWNHMDFLYAIDVVELLYNDLINLMKKY</sequence>
<evidence type="ECO:0000256" key="1">
    <source>
        <dbReference type="ARBA" id="ARBA00010701"/>
    </source>
</evidence>
<keyword evidence="6" id="KW-0325">Glycoprotein</keyword>
<evidence type="ECO:0000313" key="12">
    <source>
        <dbReference type="Proteomes" id="UP001154078"/>
    </source>
</evidence>
<keyword evidence="5" id="KW-0443">Lipid metabolism</keyword>
<evidence type="ECO:0000256" key="7">
    <source>
        <dbReference type="PIRNR" id="PIRNR000862"/>
    </source>
</evidence>
<dbReference type="FunFam" id="3.40.50.1820:FF:000057">
    <property type="entry name" value="Lipase"/>
    <property type="match status" value="1"/>
</dbReference>
<dbReference type="PIRSF" id="PIRSF000862">
    <property type="entry name" value="Steryl_ester_lip"/>
    <property type="match status" value="1"/>
</dbReference>
<feature type="domain" description="Partial AB-hydrolase lipase" evidence="10">
    <location>
        <begin position="23"/>
        <end position="79"/>
    </location>
</feature>
<protein>
    <recommendedName>
        <fullName evidence="7">Lipase</fullName>
    </recommendedName>
</protein>
<evidence type="ECO:0000256" key="3">
    <source>
        <dbReference type="ARBA" id="ARBA00022801"/>
    </source>
</evidence>
<dbReference type="OrthoDB" id="9974421at2759"/>
<dbReference type="Pfam" id="PF04083">
    <property type="entry name" value="Abhydro_lipase"/>
    <property type="match status" value="1"/>
</dbReference>
<evidence type="ECO:0000256" key="2">
    <source>
        <dbReference type="ARBA" id="ARBA00022729"/>
    </source>
</evidence>
<evidence type="ECO:0000256" key="8">
    <source>
        <dbReference type="PIRSR" id="PIRSR000862-1"/>
    </source>
</evidence>